<feature type="chain" id="PRO_5007884950" evidence="1">
    <location>
        <begin position="20"/>
        <end position="374"/>
    </location>
</feature>
<name>A0A167D1D3_CORFA</name>
<evidence type="ECO:0000256" key="1">
    <source>
        <dbReference type="SAM" id="SignalP"/>
    </source>
</evidence>
<dbReference type="OrthoDB" id="1858978at2759"/>
<reference evidence="3 4" key="1">
    <citation type="journal article" date="2016" name="Genome Biol. Evol.">
        <title>Divergent and convergent evolution of fungal pathogenicity.</title>
        <authorList>
            <person name="Shang Y."/>
            <person name="Xiao G."/>
            <person name="Zheng P."/>
            <person name="Cen K."/>
            <person name="Zhan S."/>
            <person name="Wang C."/>
        </authorList>
    </citation>
    <scope>NUCLEOTIDE SEQUENCE [LARGE SCALE GENOMIC DNA]</scope>
    <source>
        <strain evidence="3 4">ARSEF 2679</strain>
    </source>
</reference>
<dbReference type="InterPro" id="IPR004314">
    <property type="entry name" value="Neprosin"/>
</dbReference>
<gene>
    <name evidence="3" type="ORF">ISF_09763</name>
</gene>
<dbReference type="Pfam" id="PF03080">
    <property type="entry name" value="Neprosin"/>
    <property type="match status" value="1"/>
</dbReference>
<dbReference type="EMBL" id="AZHB01000069">
    <property type="protein sequence ID" value="OAA41835.1"/>
    <property type="molecule type" value="Genomic_DNA"/>
</dbReference>
<organism evidence="3 4">
    <name type="scientific">Cordyceps fumosorosea (strain ARSEF 2679)</name>
    <name type="common">Isaria fumosorosea</name>
    <dbReference type="NCBI Taxonomy" id="1081104"/>
    <lineage>
        <taxon>Eukaryota</taxon>
        <taxon>Fungi</taxon>
        <taxon>Dikarya</taxon>
        <taxon>Ascomycota</taxon>
        <taxon>Pezizomycotina</taxon>
        <taxon>Sordariomycetes</taxon>
        <taxon>Hypocreomycetidae</taxon>
        <taxon>Hypocreales</taxon>
        <taxon>Cordycipitaceae</taxon>
        <taxon>Cordyceps</taxon>
    </lineage>
</organism>
<dbReference type="AlphaFoldDB" id="A0A167D1D3"/>
<evidence type="ECO:0000259" key="2">
    <source>
        <dbReference type="PROSITE" id="PS52045"/>
    </source>
</evidence>
<feature type="domain" description="Neprosin PEP catalytic" evidence="2">
    <location>
        <begin position="99"/>
        <end position="371"/>
    </location>
</feature>
<dbReference type="GeneID" id="30026055"/>
<evidence type="ECO:0000313" key="3">
    <source>
        <dbReference type="EMBL" id="OAA41835.1"/>
    </source>
</evidence>
<dbReference type="RefSeq" id="XP_018699459.1">
    <property type="nucleotide sequence ID" value="XM_018853364.1"/>
</dbReference>
<dbReference type="STRING" id="1081104.A0A167D1D3"/>
<dbReference type="PANTHER" id="PTHR31589">
    <property type="entry name" value="PROTEIN, PUTATIVE (DUF239)-RELATED-RELATED"/>
    <property type="match status" value="1"/>
</dbReference>
<sequence>MHYATLLLAAAAALPSVSGRTTLHTRNGKPVVETTTLANGQVIDWVMSDEVAPPTGIEDTLDQVTRPLNGPNGAVPYLRPSPAFASKVKTLPDQQEALSKRSVPLNHKYVFTKQAVSNHGGGASFSLYDPYLQDTNSDFSLIQLAVSNTNVYNSTNQNIQQTLEAGWQKYPAFNPPEVHFFTFFNTNGYNGIGNGLAGYNQDVKGWVQLDPNVHPGYSGWTLSIDGNSSAQYDVDMRYSLVGDKWYLAINGRNIGYYPASLFQNGNIAQGSSTLQTTADHMAFYGEIYSTNAYTTTDMGSGEFANQGYAKAAYMRNMVYVDTSDATQNYSPPSSNDIVTDSSAYTMEKHFNSGVQDWNSYMFVGGPGYGGNVGS</sequence>
<dbReference type="PROSITE" id="PS52045">
    <property type="entry name" value="NEPROSIN_PEP_CD"/>
    <property type="match status" value="1"/>
</dbReference>
<dbReference type="Proteomes" id="UP000076744">
    <property type="component" value="Unassembled WGS sequence"/>
</dbReference>
<dbReference type="PANTHER" id="PTHR31589:SF223">
    <property type="entry name" value="PROTEIN, PUTATIVE (DUF239)-RELATED"/>
    <property type="match status" value="1"/>
</dbReference>
<comment type="caution">
    <text evidence="3">The sequence shown here is derived from an EMBL/GenBank/DDBJ whole genome shotgun (WGS) entry which is preliminary data.</text>
</comment>
<feature type="signal peptide" evidence="1">
    <location>
        <begin position="1"/>
        <end position="19"/>
    </location>
</feature>
<accession>A0A167D1D3</accession>
<proteinExistence type="predicted"/>
<protein>
    <submittedName>
        <fullName evidence="3">Putative Glucoamylase</fullName>
    </submittedName>
</protein>
<keyword evidence="4" id="KW-1185">Reference proteome</keyword>
<dbReference type="InterPro" id="IPR053168">
    <property type="entry name" value="Glutamic_endopeptidase"/>
</dbReference>
<evidence type="ECO:0000313" key="4">
    <source>
        <dbReference type="Proteomes" id="UP000076744"/>
    </source>
</evidence>
<keyword evidence="1" id="KW-0732">Signal</keyword>